<dbReference type="EMBL" id="LR130779">
    <property type="protein sequence ID" value="VDN64241.1"/>
    <property type="molecule type" value="Genomic_DNA"/>
</dbReference>
<reference evidence="1" key="1">
    <citation type="submission" date="2018-11" db="EMBL/GenBank/DDBJ databases">
        <authorList>
            <consortium name="Genoscope - CEA"/>
            <person name="William W."/>
        </authorList>
    </citation>
    <scope>NUCLEOTIDE SEQUENCE [LARGE SCALE GENOMIC DNA]</scope>
    <source>
        <strain evidence="1">T9AD</strain>
    </source>
</reference>
<dbReference type="AlphaFoldDB" id="A0A653B7P8"/>
<organism evidence="1">
    <name type="scientific">Ectopseudomonas oleovorans</name>
    <name type="common">Pseudomonas oleovorans</name>
    <dbReference type="NCBI Taxonomy" id="301"/>
    <lineage>
        <taxon>Bacteria</taxon>
        <taxon>Pseudomonadati</taxon>
        <taxon>Pseudomonadota</taxon>
        <taxon>Gammaproteobacteria</taxon>
        <taxon>Pseudomonadales</taxon>
        <taxon>Pseudomonadaceae</taxon>
        <taxon>Ectopseudomonas</taxon>
    </lineage>
</organism>
<gene>
    <name evidence="1" type="ORF">POT9AD_3266</name>
</gene>
<name>A0A653B7P8_ECTOL</name>
<proteinExistence type="predicted"/>
<sequence length="96" mass="10050">MSPGILDVAIKFGPTICGLISFFALAGINHRKNRKNNLGDLLVVGLAGSSVPTGVLLIYGAFNSDVIPRLSDAGIYIAFAGAALLIIFGQTFREKA</sequence>
<evidence type="ECO:0000313" key="1">
    <source>
        <dbReference type="EMBL" id="VDN64241.1"/>
    </source>
</evidence>
<accession>A0A653B7P8</accession>
<protein>
    <submittedName>
        <fullName evidence="1">Uncharacterized protein</fullName>
    </submittedName>
</protein>